<keyword evidence="2" id="KW-1185">Reference proteome</keyword>
<comment type="caution">
    <text evidence="1">The sequence shown here is derived from an EMBL/GenBank/DDBJ whole genome shotgun (WGS) entry which is preliminary data.</text>
</comment>
<accession>A0ACB8FET3</accession>
<organism evidence="1 2">
    <name type="scientific">Sphaerodactylus townsendi</name>
    <dbReference type="NCBI Taxonomy" id="933632"/>
    <lineage>
        <taxon>Eukaryota</taxon>
        <taxon>Metazoa</taxon>
        <taxon>Chordata</taxon>
        <taxon>Craniata</taxon>
        <taxon>Vertebrata</taxon>
        <taxon>Euteleostomi</taxon>
        <taxon>Lepidosauria</taxon>
        <taxon>Squamata</taxon>
        <taxon>Bifurcata</taxon>
        <taxon>Gekkota</taxon>
        <taxon>Sphaerodactylidae</taxon>
        <taxon>Sphaerodactylus</taxon>
    </lineage>
</organism>
<evidence type="ECO:0000313" key="2">
    <source>
        <dbReference type="Proteomes" id="UP000827872"/>
    </source>
</evidence>
<gene>
    <name evidence="1" type="ORF">K3G42_025479</name>
</gene>
<dbReference type="EMBL" id="CM037622">
    <property type="protein sequence ID" value="KAH8003900.1"/>
    <property type="molecule type" value="Genomic_DNA"/>
</dbReference>
<sequence length="130" mass="13638">MLGRGGSLGRVTVGVGALGTEDKGPGAEPAQRRSAERLGGGQAPSVLKEDQAAGTSSAGERGKLAEWRLGQRGRHSEEHILPGTLARLSQLGSCKLPQEDLRAKIRAGQTATCFPKAPGLQTWKKVLSWS</sequence>
<proteinExistence type="predicted"/>
<name>A0ACB8FET3_9SAUR</name>
<protein>
    <submittedName>
        <fullName evidence="1">Uncharacterized protein</fullName>
    </submittedName>
</protein>
<dbReference type="Proteomes" id="UP000827872">
    <property type="component" value="Linkage Group LG09"/>
</dbReference>
<evidence type="ECO:0000313" key="1">
    <source>
        <dbReference type="EMBL" id="KAH8003900.1"/>
    </source>
</evidence>
<reference evidence="1" key="1">
    <citation type="submission" date="2021-08" db="EMBL/GenBank/DDBJ databases">
        <title>The first chromosome-level gecko genome reveals the dynamic sex chromosomes of Neotropical dwarf geckos (Sphaerodactylidae: Sphaerodactylus).</title>
        <authorList>
            <person name="Pinto B.J."/>
            <person name="Keating S.E."/>
            <person name="Gamble T."/>
        </authorList>
    </citation>
    <scope>NUCLEOTIDE SEQUENCE</scope>
    <source>
        <strain evidence="1">TG3544</strain>
    </source>
</reference>